<feature type="compositionally biased region" description="Basic and acidic residues" evidence="1">
    <location>
        <begin position="646"/>
        <end position="659"/>
    </location>
</feature>
<organism evidence="2 4">
    <name type="scientific">Halogeometricum borinquense (strain ATCC 700274 / DSM 11551 / JCM 10706 / KCTC 4070 / PR3)</name>
    <dbReference type="NCBI Taxonomy" id="469382"/>
    <lineage>
        <taxon>Archaea</taxon>
        <taxon>Methanobacteriati</taxon>
        <taxon>Methanobacteriota</taxon>
        <taxon>Stenosarchaea group</taxon>
        <taxon>Halobacteria</taxon>
        <taxon>Halobacteriales</taxon>
        <taxon>Haloferacaceae</taxon>
        <taxon>Halogeometricum</taxon>
    </lineage>
</organism>
<dbReference type="STRING" id="469382.Hbor_29620"/>
<dbReference type="PATRIC" id="fig|469382.19.peg.1655"/>
<dbReference type="PANTHER" id="PTHR40707:SF1">
    <property type="entry name" value="DUF460 DOMAIN-CONTAINING PROTEIN"/>
    <property type="match status" value="1"/>
</dbReference>
<gene>
    <name evidence="2" type="ordered locus">Hbor_29620</name>
    <name evidence="3" type="ORF">C499_08432</name>
</gene>
<dbReference type="GeneID" id="9994780"/>
<evidence type="ECO:0000313" key="2">
    <source>
        <dbReference type="EMBL" id="ADQ68501.1"/>
    </source>
</evidence>
<reference evidence="2 4" key="1">
    <citation type="journal article" date="2009" name="Stand. Genomic Sci.">
        <title>Complete genome sequence of Halogeometricum borinquense type strain (PR3).</title>
        <authorList>
            <person name="Malfatti S."/>
            <person name="Tindall B.J."/>
            <person name="Schneider S."/>
            <person name="Fahnrich R."/>
            <person name="Lapidus A."/>
            <person name="Labuttii K."/>
            <person name="Copeland A."/>
            <person name="Glavina Del Rio T."/>
            <person name="Nolan M."/>
            <person name="Chen F."/>
            <person name="Lucas S."/>
            <person name="Tice H."/>
            <person name="Cheng J.F."/>
            <person name="Bruce D."/>
            <person name="Goodwin L."/>
            <person name="Pitluck S."/>
            <person name="Anderson I."/>
            <person name="Pati A."/>
            <person name="Ivanova N."/>
            <person name="Mavromatis K."/>
            <person name="Chen A."/>
            <person name="Palaniappan K."/>
            <person name="D'haeseleer P."/>
            <person name="Goker M."/>
            <person name="Bristow J."/>
            <person name="Eisen J.A."/>
            <person name="Markowitz V."/>
            <person name="Hugenholtz P."/>
            <person name="Kyrpides N.C."/>
            <person name="Klenk H.P."/>
            <person name="Chain P."/>
        </authorList>
    </citation>
    <scope>NUCLEOTIDE SEQUENCE [LARGE SCALE GENOMIC DNA]</scope>
    <source>
        <strain evidence="4">ATCC 700274 / DSM 11551 / JCM 10706 / KCTC 4070 / PR3</strain>
        <strain evidence="2">PR 3</strain>
    </source>
</reference>
<dbReference type="Gene3D" id="1.10.287.1490">
    <property type="match status" value="1"/>
</dbReference>
<reference evidence="3 5" key="2">
    <citation type="journal article" date="2014" name="PLoS Genet.">
        <title>Phylogenetically driven sequencing of extremely halophilic archaea reveals strategies for static and dynamic osmo-response.</title>
        <authorList>
            <person name="Becker E.A."/>
            <person name="Seitzer P.M."/>
            <person name="Tritt A."/>
            <person name="Larsen D."/>
            <person name="Krusor M."/>
            <person name="Yao A.I."/>
            <person name="Wu D."/>
            <person name="Madern D."/>
            <person name="Eisen J.A."/>
            <person name="Darling A.E."/>
            <person name="Facciotti M.T."/>
        </authorList>
    </citation>
    <scope>NUCLEOTIDE SEQUENCE [LARGE SCALE GENOMIC DNA]</scope>
    <source>
        <strain evidence="3 5">DSM 11551</strain>
    </source>
</reference>
<dbReference type="RefSeq" id="WP_006055003.1">
    <property type="nucleotide sequence ID" value="NC_014729.1"/>
</dbReference>
<feature type="region of interest" description="Disordered" evidence="1">
    <location>
        <begin position="631"/>
        <end position="659"/>
    </location>
</feature>
<dbReference type="EMBL" id="CP001690">
    <property type="protein sequence ID" value="ADQ68501.1"/>
    <property type="molecule type" value="Genomic_DNA"/>
</dbReference>
<dbReference type="Pfam" id="PF04312">
    <property type="entry name" value="DUF460"/>
    <property type="match status" value="1"/>
</dbReference>
<protein>
    <submittedName>
        <fullName evidence="2">Uncharacterized conserved protein</fullName>
    </submittedName>
</protein>
<sequence>MNDRTSALDSLVFGVDIQSGDVRGDAPSYAVVAFDGENIDRDVVSHRKLRRLVEREQPAILATDNMYELAADKDELVHFLRSLPTETKLVQVTGAERPEPLSRVASRHGVPYGKKPMKEAEAAARLAAVNVGYEVSAFTNTTTVKVSRGRSTGKGGWSQDRYTRRIHGSVKRRSREIADRLKQAGLEYDVDATEKYGGYSNAIFTVEGRPDDIPVSSGRSGDTRVEIERERRDGIEFEPLVKRRDHVIVGIDPGTTTAAAVVDLDGNKLDVHSTRTADTADVIEWLIERGRPVIVAADVEPMPETVEKFRRSFDAAAWIPETDLPVDEKLHRTRDVGYENDHERDALAAALFAFDAHEDQFQRISQKVPPNIERGEVIARVVAGEESVEAVLREITGDDESDEDDESTHEERELTDEEKKIRRLERRVERLESHTESLEATIAEKDETIEEYKTELSEAKREERREARERREVQRLERDNNRLERKLESLREENEELTGKIERLKRLWKLDHSNFADVNTNKNLVPVKVVEQFTKDAIERADEEYGLASGDVVYLRDASGAGHSTAERLAETNPRAVIRTGGLSDAADEILFEHEIPVGPAENVTMQEIDELAVARESDVSALIEDWERRAEERRKEQQSQMVDRIISEHRAETRSESR</sequence>
<dbReference type="eggNOG" id="arCOG04219">
    <property type="taxonomic scope" value="Archaea"/>
</dbReference>
<evidence type="ECO:0000313" key="3">
    <source>
        <dbReference type="EMBL" id="ELY27856.1"/>
    </source>
</evidence>
<keyword evidence="4" id="KW-1185">Reference proteome</keyword>
<feature type="region of interest" description="Disordered" evidence="1">
    <location>
        <begin position="456"/>
        <end position="475"/>
    </location>
</feature>
<accession>E4NMK3</accession>
<dbReference type="Proteomes" id="UP000006663">
    <property type="component" value="Chromosome"/>
</dbReference>
<evidence type="ECO:0000313" key="5">
    <source>
        <dbReference type="Proteomes" id="UP000011585"/>
    </source>
</evidence>
<dbReference type="InterPro" id="IPR007408">
    <property type="entry name" value="DUF460"/>
</dbReference>
<dbReference type="Proteomes" id="UP000011585">
    <property type="component" value="Unassembled WGS sequence"/>
</dbReference>
<dbReference type="PANTHER" id="PTHR40707">
    <property type="entry name" value="POSSIBLE NUCLEASE OF RNASE H FOLD, RUVC/YQGF FAMILY"/>
    <property type="match status" value="1"/>
</dbReference>
<feature type="region of interest" description="Disordered" evidence="1">
    <location>
        <begin position="394"/>
        <end position="418"/>
    </location>
</feature>
<dbReference type="KEGG" id="hbo:Hbor_29620"/>
<feature type="compositionally biased region" description="Basic and acidic residues" evidence="1">
    <location>
        <begin position="409"/>
        <end position="418"/>
    </location>
</feature>
<dbReference type="AlphaFoldDB" id="E4NMK3"/>
<name>E4NMK3_HALBP</name>
<dbReference type="OrthoDB" id="15228at2157"/>
<dbReference type="HOGENOM" id="CLU_027052_1_0_2"/>
<evidence type="ECO:0000256" key="1">
    <source>
        <dbReference type="SAM" id="MobiDB-lite"/>
    </source>
</evidence>
<proteinExistence type="predicted"/>
<feature type="compositionally biased region" description="Acidic residues" evidence="1">
    <location>
        <begin position="397"/>
        <end position="408"/>
    </location>
</feature>
<evidence type="ECO:0000313" key="4">
    <source>
        <dbReference type="Proteomes" id="UP000006663"/>
    </source>
</evidence>
<dbReference type="EMBL" id="AOHT01000030">
    <property type="protein sequence ID" value="ELY27856.1"/>
    <property type="molecule type" value="Genomic_DNA"/>
</dbReference>